<dbReference type="Proteomes" id="UP000249057">
    <property type="component" value="Unassembled WGS sequence"/>
</dbReference>
<evidence type="ECO:0000313" key="2">
    <source>
        <dbReference type="Proteomes" id="UP000249057"/>
    </source>
</evidence>
<protein>
    <submittedName>
        <fullName evidence="1">RTM1-like protein</fullName>
    </submittedName>
</protein>
<dbReference type="EMBL" id="KZ825320">
    <property type="protein sequence ID" value="RAH49080.1"/>
    <property type="molecule type" value="Genomic_DNA"/>
</dbReference>
<accession>A0ACD1GIB2</accession>
<reference evidence="1" key="1">
    <citation type="submission" date="2018-02" db="EMBL/GenBank/DDBJ databases">
        <title>The genomes of Aspergillus section Nigri reveals drivers in fungal speciation.</title>
        <authorList>
            <consortium name="DOE Joint Genome Institute"/>
            <person name="Vesth T.C."/>
            <person name="Nybo J."/>
            <person name="Theobald S."/>
            <person name="Brandl J."/>
            <person name="Frisvad J.C."/>
            <person name="Nielsen K.F."/>
            <person name="Lyhne E.K."/>
            <person name="Kogle M.E."/>
            <person name="Kuo A."/>
            <person name="Riley R."/>
            <person name="Clum A."/>
            <person name="Nolan M."/>
            <person name="Lipzen A."/>
            <person name="Salamov A."/>
            <person name="Henrissat B."/>
            <person name="Wiebenga A."/>
            <person name="De vries R.P."/>
            <person name="Grigoriev I.V."/>
            <person name="Mortensen U.H."/>
            <person name="Andersen M.R."/>
            <person name="Baker S.E."/>
        </authorList>
    </citation>
    <scope>NUCLEOTIDE SEQUENCE</scope>
    <source>
        <strain evidence="1">CBS 621.78</strain>
    </source>
</reference>
<organism evidence="1 2">
    <name type="scientific">Aspergillus brunneoviolaceus CBS 621.78</name>
    <dbReference type="NCBI Taxonomy" id="1450534"/>
    <lineage>
        <taxon>Eukaryota</taxon>
        <taxon>Fungi</taxon>
        <taxon>Dikarya</taxon>
        <taxon>Ascomycota</taxon>
        <taxon>Pezizomycotina</taxon>
        <taxon>Eurotiomycetes</taxon>
        <taxon>Eurotiomycetidae</taxon>
        <taxon>Eurotiales</taxon>
        <taxon>Aspergillaceae</taxon>
        <taxon>Aspergillus</taxon>
        <taxon>Aspergillus subgen. Circumdati</taxon>
    </lineage>
</organism>
<keyword evidence="2" id="KW-1185">Reference proteome</keyword>
<sequence>MAGNNKIDFKLYRYTPSRVAAVIFVILFSLTTAYHVYQLTRRRAWYFLAFVIGGTFQIIGYICRVLAHDHKDSVPIYSVQTILILLAPPLYAASIYMVLGRLIIYLRAERLSIVPVRWMTKVFVTGDVVAFVMQAAGGGIMASGTVSSYNLGEHITVGGLCVQLAFFTFFMGTCALFHRRIRQSPTTEAVVVTARLHGRSTRSWEGILVGLYIASILILARSIFRLIEYAQGNDGFLISHEVFMYVFDSTLMVLTMVVINVFYPSIVLGRSQRERGEELDTPAVSETGLQERTGTGQ</sequence>
<gene>
    <name evidence="1" type="ORF">BO95DRAFT_355389</name>
</gene>
<name>A0ACD1GIB2_9EURO</name>
<proteinExistence type="predicted"/>
<evidence type="ECO:0000313" key="1">
    <source>
        <dbReference type="EMBL" id="RAH49080.1"/>
    </source>
</evidence>